<dbReference type="EMBL" id="RWGY01000771">
    <property type="protein sequence ID" value="TVT99051.1"/>
    <property type="molecule type" value="Genomic_DNA"/>
</dbReference>
<accession>A0A5J9SJ91</accession>
<proteinExistence type="predicted"/>
<dbReference type="Proteomes" id="UP000324897">
    <property type="component" value="Unassembled WGS sequence"/>
</dbReference>
<keyword evidence="3" id="KW-1185">Reference proteome</keyword>
<reference evidence="2 3" key="1">
    <citation type="journal article" date="2019" name="Sci. Rep.">
        <title>A high-quality genome of Eragrostis curvula grass provides insights into Poaceae evolution and supports new strategies to enhance forage quality.</title>
        <authorList>
            <person name="Carballo J."/>
            <person name="Santos B.A.C.M."/>
            <person name="Zappacosta D."/>
            <person name="Garbus I."/>
            <person name="Selva J.P."/>
            <person name="Gallo C.A."/>
            <person name="Diaz A."/>
            <person name="Albertini E."/>
            <person name="Caccamo M."/>
            <person name="Echenique V."/>
        </authorList>
    </citation>
    <scope>NUCLEOTIDE SEQUENCE [LARGE SCALE GENOMIC DNA]</scope>
    <source>
        <strain evidence="3">cv. Victoria</strain>
        <tissue evidence="2">Leaf</tissue>
    </source>
</reference>
<keyword evidence="1" id="KW-0812">Transmembrane</keyword>
<feature type="transmembrane region" description="Helical" evidence="1">
    <location>
        <begin position="30"/>
        <end position="50"/>
    </location>
</feature>
<keyword evidence="1" id="KW-1133">Transmembrane helix</keyword>
<keyword evidence="1" id="KW-0472">Membrane</keyword>
<evidence type="ECO:0000313" key="3">
    <source>
        <dbReference type="Proteomes" id="UP000324897"/>
    </source>
</evidence>
<sequence>MAATEDDLVCPQKPRKLMSRELYEEDRREIMTHSAFGLLIGLSIVLLLIVHDVVSSGKDATTFSMELAGLEGLNATLRRTLLLCMLRTPAFFNRCATMAGRWWCPTPMLPLHGVIKIAQFLVLPWGRGVGLSEDMRRRLTSDWQTGKAQVMVELKVFYDDKVRSQLKYDGAILHSCQLSLGNKLHVI</sequence>
<comment type="caution">
    <text evidence="2">The sequence shown here is derived from an EMBL/GenBank/DDBJ whole genome shotgun (WGS) entry which is preliminary data.</text>
</comment>
<evidence type="ECO:0000313" key="2">
    <source>
        <dbReference type="EMBL" id="TVT99051.1"/>
    </source>
</evidence>
<dbReference type="PANTHER" id="PTHR33994:SF39">
    <property type="entry name" value="OS01G0712400 PROTEIN"/>
    <property type="match status" value="1"/>
</dbReference>
<evidence type="ECO:0000256" key="1">
    <source>
        <dbReference type="SAM" id="Phobius"/>
    </source>
</evidence>
<feature type="non-terminal residue" evidence="2">
    <location>
        <position position="1"/>
    </location>
</feature>
<protein>
    <submittedName>
        <fullName evidence="2">Uncharacterized protein</fullName>
    </submittedName>
</protein>
<organism evidence="2 3">
    <name type="scientific">Eragrostis curvula</name>
    <name type="common">weeping love grass</name>
    <dbReference type="NCBI Taxonomy" id="38414"/>
    <lineage>
        <taxon>Eukaryota</taxon>
        <taxon>Viridiplantae</taxon>
        <taxon>Streptophyta</taxon>
        <taxon>Embryophyta</taxon>
        <taxon>Tracheophyta</taxon>
        <taxon>Spermatophyta</taxon>
        <taxon>Magnoliopsida</taxon>
        <taxon>Liliopsida</taxon>
        <taxon>Poales</taxon>
        <taxon>Poaceae</taxon>
        <taxon>PACMAD clade</taxon>
        <taxon>Chloridoideae</taxon>
        <taxon>Eragrostideae</taxon>
        <taxon>Eragrostidinae</taxon>
        <taxon>Eragrostis</taxon>
    </lineage>
</organism>
<dbReference type="Gramene" id="TVT99051">
    <property type="protein sequence ID" value="TVT99051"/>
    <property type="gene ID" value="EJB05_55607"/>
</dbReference>
<dbReference type="AlphaFoldDB" id="A0A5J9SJ91"/>
<gene>
    <name evidence="2" type="ORF">EJB05_55607</name>
</gene>
<name>A0A5J9SJ91_9POAL</name>
<dbReference type="PANTHER" id="PTHR33994">
    <property type="entry name" value="OS04G0515000 PROTEIN"/>
    <property type="match status" value="1"/>
</dbReference>